<feature type="compositionally biased region" description="Basic and acidic residues" evidence="8">
    <location>
        <begin position="1469"/>
        <end position="1482"/>
    </location>
</feature>
<protein>
    <recommendedName>
        <fullName evidence="11">Tudor domain-containing protein</fullName>
    </recommendedName>
</protein>
<reference evidence="10" key="1">
    <citation type="journal article" date="2020" name="Nat. Commun.">
        <title>Genome assembly of wild tea tree DASZ reveals pedigree and selection history of tea varieties.</title>
        <authorList>
            <person name="Zhang W."/>
            <person name="Zhang Y."/>
            <person name="Qiu H."/>
            <person name="Guo Y."/>
            <person name="Wan H."/>
            <person name="Zhang X."/>
            <person name="Scossa F."/>
            <person name="Alseekh S."/>
            <person name="Zhang Q."/>
            <person name="Wang P."/>
            <person name="Xu L."/>
            <person name="Schmidt M.H."/>
            <person name="Jia X."/>
            <person name="Li D."/>
            <person name="Zhu A."/>
            <person name="Guo F."/>
            <person name="Chen W."/>
            <person name="Ni D."/>
            <person name="Usadel B."/>
            <person name="Fernie A.R."/>
            <person name="Wen W."/>
        </authorList>
    </citation>
    <scope>NUCLEOTIDE SEQUENCE [LARGE SCALE GENOMIC DNA]</scope>
    <source>
        <strain evidence="10">cv. G240</strain>
    </source>
</reference>
<dbReference type="CDD" id="cd20404">
    <property type="entry name" value="Tudor_Agenet_AtEML-like"/>
    <property type="match status" value="2"/>
</dbReference>
<feature type="compositionally biased region" description="Basic and acidic residues" evidence="8">
    <location>
        <begin position="308"/>
        <end position="326"/>
    </location>
</feature>
<dbReference type="InterPro" id="IPR016024">
    <property type="entry name" value="ARM-type_fold"/>
</dbReference>
<keyword evidence="3" id="KW-0227">DNA damage</keyword>
<feature type="compositionally biased region" description="Polar residues" evidence="8">
    <location>
        <begin position="436"/>
        <end position="447"/>
    </location>
</feature>
<feature type="compositionally biased region" description="Basic and acidic residues" evidence="8">
    <location>
        <begin position="1965"/>
        <end position="1978"/>
    </location>
</feature>
<feature type="compositionally biased region" description="Basic and acidic residues" evidence="8">
    <location>
        <begin position="1415"/>
        <end position="1427"/>
    </location>
</feature>
<dbReference type="InterPro" id="IPR039776">
    <property type="entry name" value="Pds5"/>
</dbReference>
<feature type="compositionally biased region" description="Basic and acidic residues" evidence="8">
    <location>
        <begin position="1837"/>
        <end position="1862"/>
    </location>
</feature>
<organism evidence="9 10">
    <name type="scientific">Camellia sinensis</name>
    <name type="common">Tea plant</name>
    <name type="synonym">Thea sinensis</name>
    <dbReference type="NCBI Taxonomy" id="4442"/>
    <lineage>
        <taxon>Eukaryota</taxon>
        <taxon>Viridiplantae</taxon>
        <taxon>Streptophyta</taxon>
        <taxon>Embryophyta</taxon>
        <taxon>Tracheophyta</taxon>
        <taxon>Spermatophyta</taxon>
        <taxon>Magnoliopsida</taxon>
        <taxon>eudicotyledons</taxon>
        <taxon>Gunneridae</taxon>
        <taxon>Pentapetalae</taxon>
        <taxon>asterids</taxon>
        <taxon>Ericales</taxon>
        <taxon>Theaceae</taxon>
        <taxon>Camellia</taxon>
    </lineage>
</organism>
<feature type="region of interest" description="Disordered" evidence="8">
    <location>
        <begin position="273"/>
        <end position="629"/>
    </location>
</feature>
<comment type="caution">
    <text evidence="9">The sequence shown here is derived from an EMBL/GenBank/DDBJ whole genome shotgun (WGS) entry which is preliminary data.</text>
</comment>
<dbReference type="Proteomes" id="UP000593564">
    <property type="component" value="Unassembled WGS sequence"/>
</dbReference>
<feature type="compositionally biased region" description="Basic and acidic residues" evidence="8">
    <location>
        <begin position="1985"/>
        <end position="2017"/>
    </location>
</feature>
<feature type="compositionally biased region" description="Basic residues" evidence="8">
    <location>
        <begin position="1428"/>
        <end position="1441"/>
    </location>
</feature>
<reference evidence="9 10" key="2">
    <citation type="submission" date="2020-07" db="EMBL/GenBank/DDBJ databases">
        <title>Genome assembly of wild tea tree DASZ reveals pedigree and selection history of tea varieties.</title>
        <authorList>
            <person name="Zhang W."/>
        </authorList>
    </citation>
    <scope>NUCLEOTIDE SEQUENCE [LARGE SCALE GENOMIC DNA]</scope>
    <source>
        <strain evidence="10">cv. G240</strain>
        <tissue evidence="9">Leaf</tissue>
    </source>
</reference>
<keyword evidence="6" id="KW-0539">Nucleus</keyword>
<dbReference type="Pfam" id="PF20168">
    <property type="entry name" value="PDS5"/>
    <property type="match status" value="3"/>
</dbReference>
<dbReference type="PANTHER" id="PTHR12663:SF3">
    <property type="entry name" value="SISTER CHROMATID COHESION PROTEIN PDS5 HOMOLOG C"/>
    <property type="match status" value="1"/>
</dbReference>
<feature type="compositionally biased region" description="Basic and acidic residues" evidence="8">
    <location>
        <begin position="1733"/>
        <end position="1749"/>
    </location>
</feature>
<feature type="compositionally biased region" description="Polar residues" evidence="8">
    <location>
        <begin position="1786"/>
        <end position="1798"/>
    </location>
</feature>
<evidence type="ECO:0000256" key="7">
    <source>
        <dbReference type="ARBA" id="ARBA00023306"/>
    </source>
</evidence>
<evidence type="ECO:0000256" key="3">
    <source>
        <dbReference type="ARBA" id="ARBA00022763"/>
    </source>
</evidence>
<keyword evidence="5" id="KW-0234">DNA repair</keyword>
<name>A0A7J7G7P1_CAMSI</name>
<feature type="region of interest" description="Disordered" evidence="8">
    <location>
        <begin position="1"/>
        <end position="23"/>
    </location>
</feature>
<comment type="subcellular location">
    <subcellularLocation>
        <location evidence="1">Nucleus</location>
    </subcellularLocation>
</comment>
<keyword evidence="4" id="KW-0498">Mitosis</keyword>
<feature type="compositionally biased region" description="Basic and acidic residues" evidence="8">
    <location>
        <begin position="863"/>
        <end position="875"/>
    </location>
</feature>
<evidence type="ECO:0000256" key="8">
    <source>
        <dbReference type="SAM" id="MobiDB-lite"/>
    </source>
</evidence>
<feature type="compositionally biased region" description="Polar residues" evidence="8">
    <location>
        <begin position="1825"/>
        <end position="1836"/>
    </location>
</feature>
<evidence type="ECO:0000256" key="6">
    <source>
        <dbReference type="ARBA" id="ARBA00023242"/>
    </source>
</evidence>
<dbReference type="GO" id="GO:0051301">
    <property type="term" value="P:cell division"/>
    <property type="evidence" value="ECO:0007669"/>
    <property type="project" value="UniProtKB-KW"/>
</dbReference>
<evidence type="ECO:0008006" key="11">
    <source>
        <dbReference type="Google" id="ProtNLM"/>
    </source>
</evidence>
<proteinExistence type="predicted"/>
<feature type="compositionally biased region" description="Basic and acidic residues" evidence="8">
    <location>
        <begin position="526"/>
        <end position="558"/>
    </location>
</feature>
<feature type="compositionally biased region" description="Basic and acidic residues" evidence="8">
    <location>
        <begin position="1270"/>
        <end position="1295"/>
    </location>
</feature>
<feature type="region of interest" description="Disordered" evidence="8">
    <location>
        <begin position="688"/>
        <end position="895"/>
    </location>
</feature>
<feature type="compositionally biased region" description="Basic and acidic residues" evidence="8">
    <location>
        <begin position="506"/>
        <end position="519"/>
    </location>
</feature>
<evidence type="ECO:0000256" key="1">
    <source>
        <dbReference type="ARBA" id="ARBA00004123"/>
    </source>
</evidence>
<feature type="compositionally biased region" description="Basic and acidic residues" evidence="8">
    <location>
        <begin position="2057"/>
        <end position="2070"/>
    </location>
</feature>
<accession>A0A7J7G7P1</accession>
<feature type="compositionally biased region" description="Basic and acidic residues" evidence="8">
    <location>
        <begin position="1767"/>
        <end position="1785"/>
    </location>
</feature>
<dbReference type="PANTHER" id="PTHR12663">
    <property type="entry name" value="ANDROGEN INDUCED INHIBITOR OF PROLIFERATION AS3 / PDS5-RELATED"/>
    <property type="match status" value="1"/>
</dbReference>
<feature type="region of interest" description="Disordered" evidence="8">
    <location>
        <begin position="1732"/>
        <end position="2086"/>
    </location>
</feature>
<feature type="compositionally biased region" description="Low complexity" evidence="8">
    <location>
        <begin position="1863"/>
        <end position="1877"/>
    </location>
</feature>
<dbReference type="GO" id="GO:0000785">
    <property type="term" value="C:chromatin"/>
    <property type="evidence" value="ECO:0007669"/>
    <property type="project" value="TreeGrafter"/>
</dbReference>
<feature type="compositionally biased region" description="Polar residues" evidence="8">
    <location>
        <begin position="1402"/>
        <end position="1414"/>
    </location>
</feature>
<feature type="compositionally biased region" description="Basic and acidic residues" evidence="8">
    <location>
        <begin position="274"/>
        <end position="290"/>
    </location>
</feature>
<dbReference type="GO" id="GO:0007064">
    <property type="term" value="P:mitotic sister chromatid cohesion"/>
    <property type="evidence" value="ECO:0007669"/>
    <property type="project" value="InterPro"/>
</dbReference>
<evidence type="ECO:0000256" key="4">
    <source>
        <dbReference type="ARBA" id="ARBA00022776"/>
    </source>
</evidence>
<feature type="compositionally biased region" description="Polar residues" evidence="8">
    <location>
        <begin position="327"/>
        <end position="339"/>
    </location>
</feature>
<feature type="compositionally biased region" description="Basic and acidic residues" evidence="8">
    <location>
        <begin position="378"/>
        <end position="401"/>
    </location>
</feature>
<feature type="compositionally biased region" description="Basic and acidic residues" evidence="8">
    <location>
        <begin position="1237"/>
        <end position="1252"/>
    </location>
</feature>
<keyword evidence="2" id="KW-0132">Cell division</keyword>
<feature type="compositionally biased region" description="Polar residues" evidence="8">
    <location>
        <begin position="366"/>
        <end position="377"/>
    </location>
</feature>
<feature type="compositionally biased region" description="Basic residues" evidence="8">
    <location>
        <begin position="559"/>
        <end position="570"/>
    </location>
</feature>
<evidence type="ECO:0000256" key="2">
    <source>
        <dbReference type="ARBA" id="ARBA00022618"/>
    </source>
</evidence>
<feature type="compositionally biased region" description="Low complexity" evidence="8">
    <location>
        <begin position="1296"/>
        <end position="1310"/>
    </location>
</feature>
<evidence type="ECO:0000313" key="10">
    <source>
        <dbReference type="Proteomes" id="UP000593564"/>
    </source>
</evidence>
<keyword evidence="7" id="KW-0131">Cell cycle</keyword>
<feature type="compositionally biased region" description="Polar residues" evidence="8">
    <location>
        <begin position="1895"/>
        <end position="1906"/>
    </location>
</feature>
<keyword evidence="10" id="KW-1185">Reference proteome</keyword>
<feature type="region of interest" description="Disordered" evidence="8">
    <location>
        <begin position="1207"/>
        <end position="1496"/>
    </location>
</feature>
<feature type="compositionally biased region" description="Basic and acidic residues" evidence="8">
    <location>
        <begin position="598"/>
        <end position="611"/>
    </location>
</feature>
<feature type="compositionally biased region" description="Low complexity" evidence="8">
    <location>
        <begin position="843"/>
        <end position="862"/>
    </location>
</feature>
<feature type="compositionally biased region" description="Basic and acidic residues" evidence="8">
    <location>
        <begin position="886"/>
        <end position="895"/>
    </location>
</feature>
<evidence type="ECO:0000313" key="9">
    <source>
        <dbReference type="EMBL" id="KAF5936295.1"/>
    </source>
</evidence>
<feature type="compositionally biased region" description="Basic and acidic residues" evidence="8">
    <location>
        <begin position="1804"/>
        <end position="1819"/>
    </location>
</feature>
<sequence>MASGEREFEEQLEEAGNRLLQPPSSVDELLPLLDQVENFLSRVEQSPSKSMQTALSPSMKALVADELLRHPDVDVKVAVASCISEITRITAPDAPYDDDQMKDVFRLIVSSFENLSDKSSRSYSKRTLILETVAKVRSCVVMLDLECDGLIVEMFHHFLKAIRDYHPENVFSSMVTIMSLVLEESEDISFELISPILASVKKDNQEVLPIARKLGEKVFKNCAIKVKPYLMQAMKSLGLSSDDYIKVISSICDGTNGAVGDNDDNACGEQLDQMTKESVTETRPEEDHPAVDGSPKSVMSNGVAETGNEDRLADPESSKKQEHAHQVDQSVDTIVTSNAEPDDSDSGKIEKSESKPEQTSKKRGQKLNSLINSTEPSDSSRVESDKVSERMADRQTSHSKEVPGSPSEEPSVEVAVTSENDKENVKLSSPKAIESESMNVASPSPSGSVPDEGRLKKAGRPKKRDNLVQDIALSANVVSKKASDGTSDLEVKPQRRSGKKALAGSTEEKTPAPTDKSKSEGGTSDSEEKPLKDCVRKVDAKDDIVDGPSSKKKEDGKRRGGGRGRGRGRGKATLVKDLTKSPTDDDDKEAVSSPKLASKLDKDEGRIEETTKTSSKRKRTPGKEKASDTIEYDGNLIGKKVKVWWPEDEMFYEGVIDDFDPVKKKHKVSYTDGDEEILNLRNERWELVSGNSESDGEQATECQSPDPSSDMHKKKKAKTNPEPSAKQGKREGSRGGEASSRKSKGDATKSGRKSKDDTQVDGKSKDNTSKSSAKSKDNSQKSSGKSVVDASKSAGKSTDVDGGTPKTGIKFKLDSPKAATKDTPKATTKDTPKTASKSKGKASKSGNKSNANGSGKVKAGSAKAKETEEKEKSPETAKTPKSAKGKSPDASKGQETDEIRDIFWVNYIRKRFQSMASGEREFEEQLEEAGNRLLQPPSSVDELLPLLDQVENFLSRVEQSPLKSMQTALSPSTKALVADKLLRHPDVDVKVAVASCISEITRITAPDAPYDDDQMKDVFQLIVSSFENLSDKSSRSYNKRTLILEIVAKVRSCVVMLDLECDGLIVEMFHHFLKAIRDFHPENMFSSMATIMSLVLEESEDISFELISPILASLKKDNQEVLPIARKLGERVFENCAIKVKPYLIQAKESLGHSFDDYSKVIASICDGTTDVGHNNDGTVRHNDDDACGEQLRRASWIVHLQRGQLRSPKSVMRNGVPETGNEDKLADPDAEPDDSDSGKIVKAESKPEQTSKKRGHKPNSLINSTEPSESSRVDSDKEAERTADCRKSRSKEFRSSPSEELSVEVAVLSENDKENVQLSSPKAIESEPVNVASPSPSGSVPDEGSPMKVGRPKKKDLAEVPLSANVASKKASAGTSDLEKTQRHSGKKAPAGSTEEKTLALTDNSKSEGGTSDSEAKPLKDCVRKEDRKRRGRGRGRGRGKATLVKDLTKSSTEDDDKEAVSSPKGASRLDKDEVHLEETTKTNSKRKRTPGKEKASDAIKFYEGVIDGFDPVKKKHKQVENFLSRVEQSPSKSMQTALSPSMKALVADELLRHPDVDVKVAVASCISEITRITAPDAPYDDDQKKDVFRLIVSSFENLSDKSSRSYSKRTLILKTLAKVRDYHPENVFSSMVTIMSLVLEESEDISFELISPVLASVKRDNQEVLPIAQKLGERVFKNCAIKGKPYLMQAMKSLGLSSDDYIKVISSIRDGTNGAVGDNDDNACGEQLDQMTKESVTETRPEEDHPAVDGSPKSVMSNGVAETGNEDRLADPESSKKQEHAHQVDQSVDTNVTSNAEPDDSDSGKIVKSESKPEQTSKKRGQKSNSLINSAEPSDSSRVESDKVSERTADRQKSHSKEVRSSPSEEPSVEVAVTSENDKENVKLSSPKAIESESMNVASPSPSRSVPDEGRLKKAGQPKKKDNLVQDIALSANVVSKKASDGTSDLEVKPQRCSGKKAPAGSTEEKTLAPTDKSKSEGGTSDSEEKPLKDHVRKVDAKDNIVDGPSSKKKEDGKRRGGGRGCGRGRGNATLVKDLTKSSTEDDDKEAVSSQKLAAKLDKDEGHLEETTKTNSKRKRTPGKENASDTIEYDGILIGKKVKVWWPDDDMFYEGVIDGFDPVKRKHKVSYTDGDEDILNLRNERWELVLW</sequence>
<dbReference type="SUPFAM" id="SSF48371">
    <property type="entry name" value="ARM repeat"/>
    <property type="match status" value="2"/>
</dbReference>
<dbReference type="EMBL" id="JACBKZ010000013">
    <property type="protein sequence ID" value="KAF5936295.1"/>
    <property type="molecule type" value="Genomic_DNA"/>
</dbReference>
<dbReference type="Gene3D" id="2.30.30.140">
    <property type="match status" value="2"/>
</dbReference>
<gene>
    <name evidence="9" type="ORF">HYC85_027424</name>
</gene>
<dbReference type="GO" id="GO:0005634">
    <property type="term" value="C:nucleus"/>
    <property type="evidence" value="ECO:0007669"/>
    <property type="project" value="UniProtKB-SubCell"/>
</dbReference>
<evidence type="ECO:0000256" key="5">
    <source>
        <dbReference type="ARBA" id="ARBA00023204"/>
    </source>
</evidence>
<dbReference type="GO" id="GO:0006281">
    <property type="term" value="P:DNA repair"/>
    <property type="evidence" value="ECO:0007669"/>
    <property type="project" value="UniProtKB-KW"/>
</dbReference>
<dbReference type="SUPFAM" id="SSF63748">
    <property type="entry name" value="Tudor/PWWP/MBT"/>
    <property type="match status" value="2"/>
</dbReference>
<feature type="compositionally biased region" description="Basic and acidic residues" evidence="8">
    <location>
        <begin position="811"/>
        <end position="832"/>
    </location>
</feature>
<dbReference type="GO" id="GO:0035825">
    <property type="term" value="P:homologous recombination"/>
    <property type="evidence" value="ECO:0007669"/>
    <property type="project" value="UniProtKB-ARBA"/>
</dbReference>
<feature type="compositionally biased region" description="Basic and acidic residues" evidence="8">
    <location>
        <begin position="728"/>
        <end position="779"/>
    </location>
</feature>
<feature type="compositionally biased region" description="Basic and acidic residues" evidence="8">
    <location>
        <begin position="345"/>
        <end position="360"/>
    </location>
</feature>